<keyword evidence="1" id="KW-0645">Protease</keyword>
<dbReference type="InterPro" id="IPR014721">
    <property type="entry name" value="Ribsml_uS5_D2-typ_fold_subgr"/>
</dbReference>
<dbReference type="InterPro" id="IPR027065">
    <property type="entry name" value="Lon_Prtase"/>
</dbReference>
<dbReference type="InterPro" id="IPR020568">
    <property type="entry name" value="Ribosomal_Su5_D2-typ_SF"/>
</dbReference>
<reference evidence="5 6" key="1">
    <citation type="submission" date="2016-10" db="EMBL/GenBank/DDBJ databases">
        <title>Comparative genomics of Bacillus thuringiensis reveals a path to pathogens against multiple invertebrate hosts.</title>
        <authorList>
            <person name="Zheng J."/>
            <person name="Gao Q."/>
            <person name="Liu H."/>
            <person name="Peng D."/>
            <person name="Ruan L."/>
            <person name="Sun M."/>
        </authorList>
    </citation>
    <scope>NUCLEOTIDE SEQUENCE [LARGE SCALE GENOMIC DNA]</scope>
    <source>
        <strain evidence="5">BGSC 4AU1</strain>
    </source>
</reference>
<evidence type="ECO:0000259" key="3">
    <source>
        <dbReference type="PROSITE" id="PS50106"/>
    </source>
</evidence>
<dbReference type="GO" id="GO:0030163">
    <property type="term" value="P:protein catabolic process"/>
    <property type="evidence" value="ECO:0007669"/>
    <property type="project" value="InterPro"/>
</dbReference>
<keyword evidence="1" id="KW-0720">Serine protease</keyword>
<dbReference type="SMART" id="SM00228">
    <property type="entry name" value="PDZ"/>
    <property type="match status" value="1"/>
</dbReference>
<dbReference type="GO" id="GO:0006508">
    <property type="term" value="P:proteolysis"/>
    <property type="evidence" value="ECO:0007669"/>
    <property type="project" value="UniProtKB-KW"/>
</dbReference>
<dbReference type="Proteomes" id="UP000194816">
    <property type="component" value="Unassembled WGS sequence"/>
</dbReference>
<dbReference type="EC" id="3.4.21.53" evidence="1"/>
<gene>
    <name evidence="5" type="ORF">BK716_21235</name>
</gene>
<protein>
    <recommendedName>
        <fullName evidence="1">endopeptidase La</fullName>
        <ecNumber evidence="1">3.4.21.53</ecNumber>
    </recommendedName>
</protein>
<evidence type="ECO:0000259" key="4">
    <source>
        <dbReference type="PROSITE" id="PS51786"/>
    </source>
</evidence>
<organism evidence="5 6">
    <name type="scientific">Bacillus thuringiensis subsp. higo</name>
    <dbReference type="NCBI Taxonomy" id="132266"/>
    <lineage>
        <taxon>Bacteria</taxon>
        <taxon>Bacillati</taxon>
        <taxon>Bacillota</taxon>
        <taxon>Bacilli</taxon>
        <taxon>Bacillales</taxon>
        <taxon>Bacillaceae</taxon>
        <taxon>Bacillus</taxon>
        <taxon>Bacillus cereus group</taxon>
    </lineage>
</organism>
<dbReference type="PANTHER" id="PTHR10046">
    <property type="entry name" value="ATP DEPENDENT LON PROTEASE FAMILY MEMBER"/>
    <property type="match status" value="1"/>
</dbReference>
<dbReference type="Pfam" id="PF05362">
    <property type="entry name" value="Lon_C"/>
    <property type="match status" value="1"/>
</dbReference>
<sequence length="347" mass="38229">MFKRFRFIYAILIGVILAMLLVYVRLPYYVTKPGMAAKLEPYVQVEGGTKESGDFMLVTVSMGPANVVNLIAAQFNKYTHISKAEEILQKGESDEEYQFRQNYAMKDSQNAAIYNAYKRANRSVSFENKGVLVAGVAKGMPSEGKLKLGDVIIAVDGKTFEKTEQFIEYMTGKKESDAVNIEYMRNGKQLKENLNVKTIPNGNGRVGIGVSIVTERELVVDPKVKINSHEIGGPSAGLMFTLEIYNQLVEEDLTKGHEIAGTGTINEKGEVGPIGGINQKVVAASDAGAEVFFAPNEKGAEKSNYKDALETAKDIKTKMKIVPVDTLDDALTYLEKMDKEKTSLKLK</sequence>
<dbReference type="Pfam" id="PF13180">
    <property type="entry name" value="PDZ_2"/>
    <property type="match status" value="1"/>
</dbReference>
<dbReference type="RefSeq" id="WP_043937982.1">
    <property type="nucleotide sequence ID" value="NZ_MOOK01000174.1"/>
</dbReference>
<evidence type="ECO:0000256" key="2">
    <source>
        <dbReference type="SAM" id="Phobius"/>
    </source>
</evidence>
<dbReference type="SUPFAM" id="SSF54211">
    <property type="entry name" value="Ribosomal protein S5 domain 2-like"/>
    <property type="match status" value="1"/>
</dbReference>
<dbReference type="GO" id="GO:0004252">
    <property type="term" value="F:serine-type endopeptidase activity"/>
    <property type="evidence" value="ECO:0007669"/>
    <property type="project" value="UniProtKB-UniRule"/>
</dbReference>
<comment type="caution">
    <text evidence="5">The sequence shown here is derived from an EMBL/GenBank/DDBJ whole genome shotgun (WGS) entry which is preliminary data.</text>
</comment>
<dbReference type="PROSITE" id="PS51786">
    <property type="entry name" value="LON_PROTEOLYTIC"/>
    <property type="match status" value="1"/>
</dbReference>
<feature type="active site" evidence="1">
    <location>
        <position position="235"/>
    </location>
</feature>
<feature type="domain" description="PDZ" evidence="3">
    <location>
        <begin position="130"/>
        <end position="161"/>
    </location>
</feature>
<dbReference type="GO" id="GO:0004176">
    <property type="term" value="F:ATP-dependent peptidase activity"/>
    <property type="evidence" value="ECO:0007669"/>
    <property type="project" value="UniProtKB-UniRule"/>
</dbReference>
<dbReference type="InterPro" id="IPR036034">
    <property type="entry name" value="PDZ_sf"/>
</dbReference>
<keyword evidence="2" id="KW-0472">Membrane</keyword>
<dbReference type="AlphaFoldDB" id="A0A9X6LHB5"/>
<dbReference type="SUPFAM" id="SSF50156">
    <property type="entry name" value="PDZ domain-like"/>
    <property type="match status" value="1"/>
</dbReference>
<evidence type="ECO:0000313" key="6">
    <source>
        <dbReference type="Proteomes" id="UP000194816"/>
    </source>
</evidence>
<comment type="catalytic activity">
    <reaction evidence="1">
        <text>Hydrolysis of proteins in presence of ATP.</text>
        <dbReference type="EC" id="3.4.21.53"/>
    </reaction>
</comment>
<evidence type="ECO:0000256" key="1">
    <source>
        <dbReference type="PROSITE-ProRule" id="PRU01122"/>
    </source>
</evidence>
<dbReference type="Gene3D" id="2.30.42.10">
    <property type="match status" value="1"/>
</dbReference>
<dbReference type="GO" id="GO:0005524">
    <property type="term" value="F:ATP binding"/>
    <property type="evidence" value="ECO:0007669"/>
    <property type="project" value="InterPro"/>
</dbReference>
<keyword evidence="2" id="KW-0812">Transmembrane</keyword>
<name>A0A9X6LHB5_BACUH</name>
<dbReference type="EMBL" id="MOOK01000174">
    <property type="protein sequence ID" value="OUB46561.1"/>
    <property type="molecule type" value="Genomic_DNA"/>
</dbReference>
<evidence type="ECO:0000313" key="5">
    <source>
        <dbReference type="EMBL" id="OUB46561.1"/>
    </source>
</evidence>
<feature type="transmembrane region" description="Helical" evidence="2">
    <location>
        <begin position="7"/>
        <end position="26"/>
    </location>
</feature>
<accession>A0A9X6LHB5</accession>
<comment type="similarity">
    <text evidence="1">Belongs to the peptidase S16 family.</text>
</comment>
<dbReference type="PROSITE" id="PS50106">
    <property type="entry name" value="PDZ"/>
    <property type="match status" value="1"/>
</dbReference>
<keyword evidence="1" id="KW-0378">Hydrolase</keyword>
<dbReference type="InterPro" id="IPR001478">
    <property type="entry name" value="PDZ"/>
</dbReference>
<dbReference type="InterPro" id="IPR008269">
    <property type="entry name" value="Lon_proteolytic"/>
</dbReference>
<feature type="active site" evidence="1">
    <location>
        <position position="280"/>
    </location>
</feature>
<keyword evidence="2" id="KW-1133">Transmembrane helix</keyword>
<dbReference type="Gene3D" id="3.30.230.10">
    <property type="match status" value="1"/>
</dbReference>
<proteinExistence type="inferred from homology"/>
<dbReference type="NCBIfam" id="NF041438">
    <property type="entry name" value="SepM_fam_S16"/>
    <property type="match status" value="1"/>
</dbReference>
<feature type="domain" description="Lon proteolytic" evidence="4">
    <location>
        <begin position="230"/>
        <end position="337"/>
    </location>
</feature>